<evidence type="ECO:0000313" key="3">
    <source>
        <dbReference type="Proteomes" id="UP000649617"/>
    </source>
</evidence>
<accession>A0A812W4A8</accession>
<protein>
    <submittedName>
        <fullName evidence="2">HERC1 protein</fullName>
    </submittedName>
</protein>
<evidence type="ECO:0000256" key="1">
    <source>
        <dbReference type="SAM" id="MobiDB-lite"/>
    </source>
</evidence>
<gene>
    <name evidence="2" type="primary">HERC1</name>
    <name evidence="2" type="ORF">SPIL2461_LOCUS17512</name>
</gene>
<name>A0A812W4A8_SYMPI</name>
<dbReference type="EMBL" id="CAJNIZ010043206">
    <property type="protein sequence ID" value="CAE7653703.1"/>
    <property type="molecule type" value="Genomic_DNA"/>
</dbReference>
<feature type="region of interest" description="Disordered" evidence="1">
    <location>
        <begin position="1"/>
        <end position="63"/>
    </location>
</feature>
<feature type="compositionally biased region" description="Polar residues" evidence="1">
    <location>
        <begin position="48"/>
        <end position="63"/>
    </location>
</feature>
<dbReference type="Proteomes" id="UP000649617">
    <property type="component" value="Unassembled WGS sequence"/>
</dbReference>
<keyword evidence="3" id="KW-1185">Reference proteome</keyword>
<feature type="compositionally biased region" description="Polar residues" evidence="1">
    <location>
        <begin position="14"/>
        <end position="24"/>
    </location>
</feature>
<evidence type="ECO:0000313" key="2">
    <source>
        <dbReference type="EMBL" id="CAE7653703.1"/>
    </source>
</evidence>
<feature type="compositionally biased region" description="Basic and acidic residues" evidence="1">
    <location>
        <begin position="1"/>
        <end position="13"/>
    </location>
</feature>
<dbReference type="OrthoDB" id="407876at2759"/>
<comment type="caution">
    <text evidence="2">The sequence shown here is derived from an EMBL/GenBank/DDBJ whole genome shotgun (WGS) entry which is preliminary data.</text>
</comment>
<proteinExistence type="predicted"/>
<reference evidence="2" key="1">
    <citation type="submission" date="2021-02" db="EMBL/GenBank/DDBJ databases">
        <authorList>
            <person name="Dougan E. K."/>
            <person name="Rhodes N."/>
            <person name="Thang M."/>
            <person name="Chan C."/>
        </authorList>
    </citation>
    <scope>NUCLEOTIDE SEQUENCE</scope>
</reference>
<organism evidence="2 3">
    <name type="scientific">Symbiodinium pilosum</name>
    <name type="common">Dinoflagellate</name>
    <dbReference type="NCBI Taxonomy" id="2952"/>
    <lineage>
        <taxon>Eukaryota</taxon>
        <taxon>Sar</taxon>
        <taxon>Alveolata</taxon>
        <taxon>Dinophyceae</taxon>
        <taxon>Suessiales</taxon>
        <taxon>Symbiodiniaceae</taxon>
        <taxon>Symbiodinium</taxon>
    </lineage>
</organism>
<sequence length="223" mass="25127">MQVEAGQKRKEEQMVQTAAPSQKTKWPKGPGKGSGQGQGYNQDRRPKTQNSWWSDNRNQGSTYSSEDLKNLVRTMGHLLIRKSASEDWSIVQALFLAGKHWREQKEKTPSQALAEQRGLMGNGEHLSYKDVVETLTSLKLLSVLPHVVARFHAIRKLTAEMTSEVMPFTLEIQNRSQESQQCFHLLGKLSRNSSTHLIAATLRPAKLGRSPLANTVDRLIQEL</sequence>
<dbReference type="AlphaFoldDB" id="A0A812W4A8"/>